<comment type="catalytic activity">
    <reaction evidence="1">
        <text>S-ubiquitinyl-[E2 ubiquitin-conjugating enzyme]-L-cysteine + [acceptor protein]-L-lysine = [E2 ubiquitin-conjugating enzyme]-L-cysteine + N(6)-ubiquitinyl-[acceptor protein]-L-lysine.</text>
        <dbReference type="EC" id="2.3.2.27"/>
    </reaction>
</comment>
<dbReference type="SUPFAM" id="SSF57850">
    <property type="entry name" value="RING/U-box"/>
    <property type="match status" value="1"/>
</dbReference>
<evidence type="ECO:0000256" key="12">
    <source>
        <dbReference type="ARBA" id="ARBA00023136"/>
    </source>
</evidence>
<keyword evidence="12 16" id="KW-0472">Membrane</keyword>
<comment type="subcellular location">
    <subcellularLocation>
        <location evidence="2">Membrane</location>
        <topology evidence="2">Single-pass membrane protein</topology>
    </subcellularLocation>
</comment>
<dbReference type="EMBL" id="RCHU01000138">
    <property type="protein sequence ID" value="TKS13013.1"/>
    <property type="molecule type" value="Genomic_DNA"/>
</dbReference>
<evidence type="ECO:0000256" key="13">
    <source>
        <dbReference type="ARBA" id="ARBA00024209"/>
    </source>
</evidence>
<dbReference type="SMART" id="SM00184">
    <property type="entry name" value="RING"/>
    <property type="match status" value="1"/>
</dbReference>
<dbReference type="InterPro" id="IPR013083">
    <property type="entry name" value="Znf_RING/FYVE/PHD"/>
</dbReference>
<comment type="similarity">
    <text evidence="13">Belongs to the RING-type zinc finger family. ATL subfamily.</text>
</comment>
<dbReference type="PANTHER" id="PTHR46913">
    <property type="entry name" value="RING-H2 FINGER PROTEIN ATL16"/>
    <property type="match status" value="1"/>
</dbReference>
<keyword evidence="8 14" id="KW-0863">Zinc-finger</keyword>
<keyword evidence="10" id="KW-0862">Zinc</keyword>
<dbReference type="InterPro" id="IPR044600">
    <property type="entry name" value="ATL1/ATL16-like"/>
</dbReference>
<keyword evidence="6 16" id="KW-0812">Transmembrane</keyword>
<evidence type="ECO:0000256" key="16">
    <source>
        <dbReference type="SAM" id="Phobius"/>
    </source>
</evidence>
<evidence type="ECO:0000256" key="9">
    <source>
        <dbReference type="ARBA" id="ARBA00022786"/>
    </source>
</evidence>
<dbReference type="GO" id="GO:0008270">
    <property type="term" value="F:zinc ion binding"/>
    <property type="evidence" value="ECO:0007669"/>
    <property type="project" value="UniProtKB-KW"/>
</dbReference>
<evidence type="ECO:0000256" key="11">
    <source>
        <dbReference type="ARBA" id="ARBA00022989"/>
    </source>
</evidence>
<dbReference type="FunFam" id="3.30.40.10:FF:000609">
    <property type="entry name" value="RING-H2 finger protein ATL1"/>
    <property type="match status" value="1"/>
</dbReference>
<dbReference type="UniPathway" id="UPA00143"/>
<reference evidence="18" key="1">
    <citation type="submission" date="2018-10" db="EMBL/GenBank/DDBJ databases">
        <title>Population genomic analysis revealed the cold adaptation of white poplar.</title>
        <authorList>
            <person name="Liu Y.-J."/>
        </authorList>
    </citation>
    <scope>NUCLEOTIDE SEQUENCE [LARGE SCALE GENOMIC DNA]</scope>
    <source>
        <strain evidence="18">PAL-ZL1</strain>
    </source>
</reference>
<comment type="pathway">
    <text evidence="3">Protein modification; protein ubiquitination.</text>
</comment>
<evidence type="ECO:0000256" key="8">
    <source>
        <dbReference type="ARBA" id="ARBA00022771"/>
    </source>
</evidence>
<dbReference type="InterPro" id="IPR001841">
    <property type="entry name" value="Znf_RING"/>
</dbReference>
<dbReference type="GO" id="GO:0016567">
    <property type="term" value="P:protein ubiquitination"/>
    <property type="evidence" value="ECO:0007669"/>
    <property type="project" value="UniProtKB-UniPathway"/>
</dbReference>
<proteinExistence type="inferred from homology"/>
<evidence type="ECO:0000256" key="14">
    <source>
        <dbReference type="PROSITE-ProRule" id="PRU00175"/>
    </source>
</evidence>
<name>A0A4U5QQ14_POPAL</name>
<evidence type="ECO:0000313" key="18">
    <source>
        <dbReference type="EMBL" id="TKS13013.1"/>
    </source>
</evidence>
<sequence>MENWIGTSLHSCIAELLSKYPKTPFSRNIVDNITSHLFESPPPPPPPPPHKSNLPMLYYDLVVVGTAAIVLAVYNLIIIKWCAQRGGRSGQGPNVFIEVTAGQSFKNSSSNLPSSFRYKKGKIGGDQDQGSGYECVVCLSAFEEGEEVRQLPRCKHSFHAPCIDMWLYSHSNCPLCRSSVDPPLAECNRRTTAAEVDTPENSREGLLGSTINTTV</sequence>
<keyword evidence="11 16" id="KW-1133">Transmembrane helix</keyword>
<protein>
    <recommendedName>
        <fullName evidence="4">RING-type E3 ubiquitin transferase</fullName>
        <ecNumber evidence="4">2.3.2.27</ecNumber>
    </recommendedName>
</protein>
<organism evidence="18">
    <name type="scientific">Populus alba</name>
    <name type="common">White poplar</name>
    <dbReference type="NCBI Taxonomy" id="43335"/>
    <lineage>
        <taxon>Eukaryota</taxon>
        <taxon>Viridiplantae</taxon>
        <taxon>Streptophyta</taxon>
        <taxon>Embryophyta</taxon>
        <taxon>Tracheophyta</taxon>
        <taxon>Spermatophyta</taxon>
        <taxon>Magnoliopsida</taxon>
        <taxon>eudicotyledons</taxon>
        <taxon>Gunneridae</taxon>
        <taxon>Pentapetalae</taxon>
        <taxon>rosids</taxon>
        <taxon>fabids</taxon>
        <taxon>Malpighiales</taxon>
        <taxon>Salicaceae</taxon>
        <taxon>Saliceae</taxon>
        <taxon>Populus</taxon>
    </lineage>
</organism>
<keyword evidence="9" id="KW-0833">Ubl conjugation pathway</keyword>
<evidence type="ECO:0000256" key="5">
    <source>
        <dbReference type="ARBA" id="ARBA00022679"/>
    </source>
</evidence>
<evidence type="ECO:0000256" key="1">
    <source>
        <dbReference type="ARBA" id="ARBA00000900"/>
    </source>
</evidence>
<dbReference type="Pfam" id="PF13639">
    <property type="entry name" value="zf-RING_2"/>
    <property type="match status" value="1"/>
</dbReference>
<feature type="domain" description="RING-type" evidence="17">
    <location>
        <begin position="135"/>
        <end position="177"/>
    </location>
</feature>
<evidence type="ECO:0000256" key="7">
    <source>
        <dbReference type="ARBA" id="ARBA00022723"/>
    </source>
</evidence>
<evidence type="ECO:0000256" key="15">
    <source>
        <dbReference type="SAM" id="MobiDB-lite"/>
    </source>
</evidence>
<dbReference type="STRING" id="43335.A0A4U5QQ14"/>
<keyword evidence="7" id="KW-0479">Metal-binding</keyword>
<evidence type="ECO:0000256" key="4">
    <source>
        <dbReference type="ARBA" id="ARBA00012483"/>
    </source>
</evidence>
<dbReference type="PANTHER" id="PTHR46913:SF1">
    <property type="entry name" value="RING-H2 FINGER PROTEIN ATL16"/>
    <property type="match status" value="1"/>
</dbReference>
<evidence type="ECO:0000256" key="6">
    <source>
        <dbReference type="ARBA" id="ARBA00022692"/>
    </source>
</evidence>
<gene>
    <name evidence="18" type="ORF">D5086_0000053260</name>
</gene>
<evidence type="ECO:0000256" key="10">
    <source>
        <dbReference type="ARBA" id="ARBA00022833"/>
    </source>
</evidence>
<evidence type="ECO:0000259" key="17">
    <source>
        <dbReference type="PROSITE" id="PS50089"/>
    </source>
</evidence>
<dbReference type="EC" id="2.3.2.27" evidence="4"/>
<feature type="transmembrane region" description="Helical" evidence="16">
    <location>
        <begin position="56"/>
        <end position="79"/>
    </location>
</feature>
<dbReference type="GO" id="GO:0061630">
    <property type="term" value="F:ubiquitin protein ligase activity"/>
    <property type="evidence" value="ECO:0007669"/>
    <property type="project" value="UniProtKB-EC"/>
</dbReference>
<feature type="region of interest" description="Disordered" evidence="15">
    <location>
        <begin position="191"/>
        <end position="215"/>
    </location>
</feature>
<comment type="caution">
    <text evidence="18">The sequence shown here is derived from an EMBL/GenBank/DDBJ whole genome shotgun (WGS) entry which is preliminary data.</text>
</comment>
<evidence type="ECO:0000256" key="3">
    <source>
        <dbReference type="ARBA" id="ARBA00004906"/>
    </source>
</evidence>
<dbReference type="CDD" id="cd16461">
    <property type="entry name" value="RING-H2_EL5-like"/>
    <property type="match status" value="1"/>
</dbReference>
<keyword evidence="5" id="KW-0808">Transferase</keyword>
<dbReference type="PROSITE" id="PS50089">
    <property type="entry name" value="ZF_RING_2"/>
    <property type="match status" value="1"/>
</dbReference>
<dbReference type="GO" id="GO:0016020">
    <property type="term" value="C:membrane"/>
    <property type="evidence" value="ECO:0007669"/>
    <property type="project" value="UniProtKB-SubCell"/>
</dbReference>
<accession>A0A4U5QQ14</accession>
<dbReference type="Gene3D" id="3.30.40.10">
    <property type="entry name" value="Zinc/RING finger domain, C3HC4 (zinc finger)"/>
    <property type="match status" value="1"/>
</dbReference>
<dbReference type="AlphaFoldDB" id="A0A4U5QQ14"/>
<evidence type="ECO:0000256" key="2">
    <source>
        <dbReference type="ARBA" id="ARBA00004167"/>
    </source>
</evidence>